<feature type="region of interest" description="Disordered" evidence="1">
    <location>
        <begin position="81"/>
        <end position="110"/>
    </location>
</feature>
<evidence type="ECO:0000256" key="1">
    <source>
        <dbReference type="SAM" id="MobiDB-lite"/>
    </source>
</evidence>
<protein>
    <submittedName>
        <fullName evidence="2">Uncharacterized protein</fullName>
    </submittedName>
</protein>
<keyword evidence="3" id="KW-1185">Reference proteome</keyword>
<proteinExistence type="predicted"/>
<reference evidence="2" key="1">
    <citation type="journal article" date="2022" name="bioRxiv">
        <title>Sequencing and chromosome-scale assembly of the giantPleurodeles waltlgenome.</title>
        <authorList>
            <person name="Brown T."/>
            <person name="Elewa A."/>
            <person name="Iarovenko S."/>
            <person name="Subramanian E."/>
            <person name="Araus A.J."/>
            <person name="Petzold A."/>
            <person name="Susuki M."/>
            <person name="Suzuki K.-i.T."/>
            <person name="Hayashi T."/>
            <person name="Toyoda A."/>
            <person name="Oliveira C."/>
            <person name="Osipova E."/>
            <person name="Leigh N.D."/>
            <person name="Simon A."/>
            <person name="Yun M.H."/>
        </authorList>
    </citation>
    <scope>NUCLEOTIDE SEQUENCE</scope>
    <source>
        <strain evidence="2">20211129_DDA</strain>
        <tissue evidence="2">Liver</tissue>
    </source>
</reference>
<name>A0AAV7RM68_PLEWA</name>
<dbReference type="EMBL" id="JANPWB010000009">
    <property type="protein sequence ID" value="KAJ1151880.1"/>
    <property type="molecule type" value="Genomic_DNA"/>
</dbReference>
<evidence type="ECO:0000313" key="2">
    <source>
        <dbReference type="EMBL" id="KAJ1151880.1"/>
    </source>
</evidence>
<gene>
    <name evidence="2" type="ORF">NDU88_004659</name>
</gene>
<feature type="compositionally biased region" description="Basic and acidic residues" evidence="1">
    <location>
        <begin position="83"/>
        <end position="110"/>
    </location>
</feature>
<comment type="caution">
    <text evidence="2">The sequence shown here is derived from an EMBL/GenBank/DDBJ whole genome shotgun (WGS) entry which is preliminary data.</text>
</comment>
<organism evidence="2 3">
    <name type="scientific">Pleurodeles waltl</name>
    <name type="common">Iberian ribbed newt</name>
    <dbReference type="NCBI Taxonomy" id="8319"/>
    <lineage>
        <taxon>Eukaryota</taxon>
        <taxon>Metazoa</taxon>
        <taxon>Chordata</taxon>
        <taxon>Craniata</taxon>
        <taxon>Vertebrata</taxon>
        <taxon>Euteleostomi</taxon>
        <taxon>Amphibia</taxon>
        <taxon>Batrachia</taxon>
        <taxon>Caudata</taxon>
        <taxon>Salamandroidea</taxon>
        <taxon>Salamandridae</taxon>
        <taxon>Pleurodelinae</taxon>
        <taxon>Pleurodeles</taxon>
    </lineage>
</organism>
<dbReference type="AlphaFoldDB" id="A0AAV7RM68"/>
<dbReference type="Proteomes" id="UP001066276">
    <property type="component" value="Chromosome 5"/>
</dbReference>
<evidence type="ECO:0000313" key="3">
    <source>
        <dbReference type="Proteomes" id="UP001066276"/>
    </source>
</evidence>
<sequence>MLVLFRILASKTVQCDRIREKDSRLNAVGSFQKGQSKKTPVWGQGSGNTKVVCLVSVAVGSSPIAASSKVMGNLDDMGDGDDQWLKDKNGAKVQKDGRKNGKGADKEMDSHTVSEVGVINGVRIRFVLERPRMLEERVVWLIRSLKAPQWGLLGIHSFIRWAAKQADSRPFWETVGF</sequence>
<accession>A0AAV7RM68</accession>